<evidence type="ECO:0000256" key="6">
    <source>
        <dbReference type="ARBA" id="ARBA00022723"/>
    </source>
</evidence>
<dbReference type="RefSeq" id="WP_158066395.1">
    <property type="nucleotide sequence ID" value="NZ_CP042829.1"/>
</dbReference>
<organism evidence="11 12">
    <name type="scientific">Tepidiforma bonchosmolovskayae</name>
    <dbReference type="NCBI Taxonomy" id="2601677"/>
    <lineage>
        <taxon>Bacteria</taxon>
        <taxon>Bacillati</taxon>
        <taxon>Chloroflexota</taxon>
        <taxon>Tepidiformia</taxon>
        <taxon>Tepidiformales</taxon>
        <taxon>Tepidiformaceae</taxon>
        <taxon>Tepidiforma</taxon>
    </lineage>
</organism>
<dbReference type="InterPro" id="IPR003374">
    <property type="entry name" value="ApbE-like_sf"/>
</dbReference>
<sequence>MEHIESFRAMDTGIDLIVIADERPMLPFLEARLLFDQQEERFSRFRPSSLVSRLNRGETVADPWLDAILPLALAAWETTDGLFNPLILPALAAAGYDRTFSTVSGGAPVPLPPPDPRTAIERTTAGWRLCEGRLDLGGIVKGWTADLAAEHLAAATKAPAMVNAGGDIRCIGEEAPGRGGWELTVEGPSGETAWSGIVAGALATSTTLRRRWTTADGRTAHHLIDPRTGLPAASPFVQVSVIAPTCREAETWAKAVLIGGHEGLELAALRGVAAFALAADGSPSPTPSWTAP</sequence>
<evidence type="ECO:0000256" key="1">
    <source>
        <dbReference type="ARBA" id="ARBA00001946"/>
    </source>
</evidence>
<dbReference type="GO" id="GO:0016740">
    <property type="term" value="F:transferase activity"/>
    <property type="evidence" value="ECO:0007669"/>
    <property type="project" value="UniProtKB-KW"/>
</dbReference>
<keyword evidence="5 11" id="KW-0808">Transferase</keyword>
<keyword evidence="6" id="KW-0479">Metal-binding</keyword>
<gene>
    <name evidence="11" type="ORF">Tbon_03880</name>
</gene>
<protein>
    <recommendedName>
        <fullName evidence="3">FAD:protein FMN transferase</fullName>
        <ecNumber evidence="2">2.7.1.180</ecNumber>
    </recommendedName>
    <alternativeName>
        <fullName evidence="9">Flavin transferase</fullName>
    </alternativeName>
</protein>
<evidence type="ECO:0000256" key="5">
    <source>
        <dbReference type="ARBA" id="ARBA00022679"/>
    </source>
</evidence>
<dbReference type="Pfam" id="PF02424">
    <property type="entry name" value="ApbE"/>
    <property type="match status" value="1"/>
</dbReference>
<evidence type="ECO:0000256" key="10">
    <source>
        <dbReference type="ARBA" id="ARBA00048540"/>
    </source>
</evidence>
<keyword evidence="4" id="KW-0285">Flavoprotein</keyword>
<accession>A0ABX6C1Z1</accession>
<proteinExistence type="predicted"/>
<comment type="catalytic activity">
    <reaction evidence="10">
        <text>L-threonyl-[protein] + FAD = FMN-L-threonyl-[protein] + AMP + H(+)</text>
        <dbReference type="Rhea" id="RHEA:36847"/>
        <dbReference type="Rhea" id="RHEA-COMP:11060"/>
        <dbReference type="Rhea" id="RHEA-COMP:11061"/>
        <dbReference type="ChEBI" id="CHEBI:15378"/>
        <dbReference type="ChEBI" id="CHEBI:30013"/>
        <dbReference type="ChEBI" id="CHEBI:57692"/>
        <dbReference type="ChEBI" id="CHEBI:74257"/>
        <dbReference type="ChEBI" id="CHEBI:456215"/>
        <dbReference type="EC" id="2.7.1.180"/>
    </reaction>
</comment>
<dbReference type="Proteomes" id="UP000326331">
    <property type="component" value="Chromosome"/>
</dbReference>
<keyword evidence="7" id="KW-0274">FAD</keyword>
<dbReference type="Gene3D" id="3.10.520.10">
    <property type="entry name" value="ApbE-like domains"/>
    <property type="match status" value="1"/>
</dbReference>
<comment type="cofactor">
    <cofactor evidence="1">
        <name>Mg(2+)</name>
        <dbReference type="ChEBI" id="CHEBI:18420"/>
    </cofactor>
</comment>
<dbReference type="InterPro" id="IPR024932">
    <property type="entry name" value="ApbE"/>
</dbReference>
<dbReference type="EMBL" id="CP042829">
    <property type="protein sequence ID" value="QFG02466.1"/>
    <property type="molecule type" value="Genomic_DNA"/>
</dbReference>
<name>A0ABX6C1Z1_9CHLR</name>
<evidence type="ECO:0000256" key="7">
    <source>
        <dbReference type="ARBA" id="ARBA00022827"/>
    </source>
</evidence>
<keyword evidence="8" id="KW-0460">Magnesium</keyword>
<evidence type="ECO:0000256" key="2">
    <source>
        <dbReference type="ARBA" id="ARBA00011955"/>
    </source>
</evidence>
<reference evidence="11 12" key="2">
    <citation type="submission" date="2019-10" db="EMBL/GenBank/DDBJ databases">
        <title>Thermopilla bonchosmolovskayae gen. nov., sp. nov., a moderately thermophilic Chloroflexi bacterium from a Chukotka hot spring (Arctic, Russia), representing a novel classis Thermopillaia, which include previously uncultivated lineage OLB14.</title>
        <authorList>
            <person name="Kochetkova T.V."/>
            <person name="Zayulina K.S."/>
            <person name="Zhigarkov V.S."/>
            <person name="Minaev N.V."/>
            <person name="Novikov A."/>
            <person name="Toshchakov S.V."/>
            <person name="Elcheninov A.G."/>
            <person name="Kublanov I.V."/>
        </authorList>
    </citation>
    <scope>NUCLEOTIDE SEQUENCE [LARGE SCALE GENOMIC DNA]</scope>
    <source>
        <strain evidence="11 12">3753O</strain>
    </source>
</reference>
<evidence type="ECO:0000256" key="8">
    <source>
        <dbReference type="ARBA" id="ARBA00022842"/>
    </source>
</evidence>
<dbReference type="PANTHER" id="PTHR30040:SF2">
    <property type="entry name" value="FAD:PROTEIN FMN TRANSFERASE"/>
    <property type="match status" value="1"/>
</dbReference>
<dbReference type="PANTHER" id="PTHR30040">
    <property type="entry name" value="THIAMINE BIOSYNTHESIS LIPOPROTEIN APBE"/>
    <property type="match status" value="1"/>
</dbReference>
<evidence type="ECO:0000313" key="12">
    <source>
        <dbReference type="Proteomes" id="UP000326331"/>
    </source>
</evidence>
<dbReference type="EC" id="2.7.1.180" evidence="2"/>
<keyword evidence="12" id="KW-1185">Reference proteome</keyword>
<evidence type="ECO:0000313" key="11">
    <source>
        <dbReference type="EMBL" id="QFG02466.1"/>
    </source>
</evidence>
<dbReference type="SUPFAM" id="SSF143631">
    <property type="entry name" value="ApbE-like"/>
    <property type="match status" value="1"/>
</dbReference>
<evidence type="ECO:0000256" key="4">
    <source>
        <dbReference type="ARBA" id="ARBA00022630"/>
    </source>
</evidence>
<evidence type="ECO:0000256" key="3">
    <source>
        <dbReference type="ARBA" id="ARBA00016337"/>
    </source>
</evidence>
<reference evidence="11 12" key="1">
    <citation type="submission" date="2019-08" db="EMBL/GenBank/DDBJ databases">
        <authorList>
            <person name="Toschakov S.V."/>
        </authorList>
    </citation>
    <scope>NUCLEOTIDE SEQUENCE [LARGE SCALE GENOMIC DNA]</scope>
    <source>
        <strain evidence="11 12">3753O</strain>
    </source>
</reference>
<evidence type="ECO:0000256" key="9">
    <source>
        <dbReference type="ARBA" id="ARBA00031306"/>
    </source>
</evidence>